<evidence type="ECO:0000259" key="1">
    <source>
        <dbReference type="PROSITE" id="PS50943"/>
    </source>
</evidence>
<organism evidence="2 3">
    <name type="scientific">Streptomyces halstedii</name>
    <dbReference type="NCBI Taxonomy" id="1944"/>
    <lineage>
        <taxon>Bacteria</taxon>
        <taxon>Bacillati</taxon>
        <taxon>Actinomycetota</taxon>
        <taxon>Actinomycetes</taxon>
        <taxon>Kitasatosporales</taxon>
        <taxon>Streptomycetaceae</taxon>
        <taxon>Streptomyces</taxon>
    </lineage>
</organism>
<proteinExistence type="predicted"/>
<feature type="domain" description="HTH cro/C1-type" evidence="1">
    <location>
        <begin position="24"/>
        <end position="78"/>
    </location>
</feature>
<sequence length="229" mass="24673">MTDRPEQDPDRTGLDAVGDVGRRVAARREYLGLSREELALRTHSAPGYIEYVETRPGVHGMSFMLRLADALGTSVGELTGATVDLPPGVGRAAYHPDLVEIGEEECWKLLGSHGVGRVVTVDDAGPAVFPVNYLTLDGEIAYRTSPDSGPARAAGHETAFEVDHIDDAFSRGWSVLVVGEARSVTDPASVERFEAAGGSSMAWAGGRRDRWIAVAPRRVTGRRIVVHDR</sequence>
<dbReference type="Pfam" id="PF13560">
    <property type="entry name" value="HTH_31"/>
    <property type="match status" value="1"/>
</dbReference>
<dbReference type="RefSeq" id="WP_103490933.1">
    <property type="nucleotide sequence ID" value="NZ_JAAGLQ010000228.1"/>
</dbReference>
<dbReference type="Proteomes" id="UP000471293">
    <property type="component" value="Unassembled WGS sequence"/>
</dbReference>
<gene>
    <name evidence="2" type="ORF">G3I29_11855</name>
</gene>
<dbReference type="EMBL" id="JAAGLQ010000228">
    <property type="protein sequence ID" value="NEA16209.1"/>
    <property type="molecule type" value="Genomic_DNA"/>
</dbReference>
<dbReference type="CDD" id="cd00093">
    <property type="entry name" value="HTH_XRE"/>
    <property type="match status" value="1"/>
</dbReference>
<reference evidence="2 3" key="1">
    <citation type="submission" date="2020-01" db="EMBL/GenBank/DDBJ databases">
        <title>Insect and environment-associated Actinomycetes.</title>
        <authorList>
            <person name="Currrie C."/>
            <person name="Chevrette M."/>
            <person name="Carlson C."/>
            <person name="Stubbendieck R."/>
            <person name="Wendt-Pienkowski E."/>
        </authorList>
    </citation>
    <scope>NUCLEOTIDE SEQUENCE [LARGE SCALE GENOMIC DNA]</scope>
    <source>
        <strain evidence="2 3">SID11342</strain>
    </source>
</reference>
<dbReference type="InterPro" id="IPR001387">
    <property type="entry name" value="Cro/C1-type_HTH"/>
</dbReference>
<dbReference type="SMART" id="SM00530">
    <property type="entry name" value="HTH_XRE"/>
    <property type="match status" value="1"/>
</dbReference>
<comment type="caution">
    <text evidence="2">The sequence shown here is derived from an EMBL/GenBank/DDBJ whole genome shotgun (WGS) entry which is preliminary data.</text>
</comment>
<dbReference type="GO" id="GO:0003677">
    <property type="term" value="F:DNA binding"/>
    <property type="evidence" value="ECO:0007669"/>
    <property type="project" value="InterPro"/>
</dbReference>
<dbReference type="Pfam" id="PF12900">
    <property type="entry name" value="Pyridox_ox_2"/>
    <property type="match status" value="1"/>
</dbReference>
<accession>A0A6N9U0C3</accession>
<dbReference type="InterPro" id="IPR024747">
    <property type="entry name" value="Pyridox_Oxase-rel"/>
</dbReference>
<evidence type="ECO:0000313" key="2">
    <source>
        <dbReference type="EMBL" id="NEA16209.1"/>
    </source>
</evidence>
<dbReference type="SUPFAM" id="SSF50475">
    <property type="entry name" value="FMN-binding split barrel"/>
    <property type="match status" value="1"/>
</dbReference>
<protein>
    <submittedName>
        <fullName evidence="2">Helix-turn-helix domain-containing protein</fullName>
    </submittedName>
</protein>
<dbReference type="AlphaFoldDB" id="A0A6N9U0C3"/>
<dbReference type="InterPro" id="IPR012349">
    <property type="entry name" value="Split_barrel_FMN-bd"/>
</dbReference>
<dbReference type="Gene3D" id="1.10.260.40">
    <property type="entry name" value="lambda repressor-like DNA-binding domains"/>
    <property type="match status" value="1"/>
</dbReference>
<dbReference type="SUPFAM" id="SSF47413">
    <property type="entry name" value="lambda repressor-like DNA-binding domains"/>
    <property type="match status" value="1"/>
</dbReference>
<dbReference type="PROSITE" id="PS50943">
    <property type="entry name" value="HTH_CROC1"/>
    <property type="match status" value="1"/>
</dbReference>
<dbReference type="InterPro" id="IPR010982">
    <property type="entry name" value="Lambda_DNA-bd_dom_sf"/>
</dbReference>
<evidence type="ECO:0000313" key="3">
    <source>
        <dbReference type="Proteomes" id="UP000471293"/>
    </source>
</evidence>
<name>A0A6N9U0C3_STRHA</name>
<dbReference type="Gene3D" id="2.30.110.10">
    <property type="entry name" value="Electron Transport, Fmn-binding Protein, Chain A"/>
    <property type="match status" value="1"/>
</dbReference>